<dbReference type="CDD" id="cd08071">
    <property type="entry name" value="MPN_DUF2466"/>
    <property type="match status" value="1"/>
</dbReference>
<dbReference type="InterPro" id="IPR001405">
    <property type="entry name" value="UPF0758"/>
</dbReference>
<keyword evidence="2" id="KW-0479">Metal-binding</keyword>
<keyword evidence="4" id="KW-0862">Zinc</keyword>
<evidence type="ECO:0000313" key="7">
    <source>
        <dbReference type="EMBL" id="MDY7218502.1"/>
    </source>
</evidence>
<feature type="domain" description="MPN" evidence="6">
    <location>
        <begin position="56"/>
        <end position="177"/>
    </location>
</feature>
<evidence type="ECO:0000256" key="5">
    <source>
        <dbReference type="ARBA" id="ARBA00023049"/>
    </source>
</evidence>
<organism evidence="7 8">
    <name type="scientific">Denitrificimonas halotolerans</name>
    <dbReference type="NCBI Taxonomy" id="3098930"/>
    <lineage>
        <taxon>Bacteria</taxon>
        <taxon>Pseudomonadati</taxon>
        <taxon>Pseudomonadota</taxon>
        <taxon>Gammaproteobacteria</taxon>
        <taxon>Pseudomonadales</taxon>
        <taxon>Pseudomonadaceae</taxon>
        <taxon>Denitrificimonas</taxon>
    </lineage>
</organism>
<dbReference type="InterPro" id="IPR025657">
    <property type="entry name" value="RadC_JAB"/>
</dbReference>
<keyword evidence="5" id="KW-0482">Metalloprotease</keyword>
<dbReference type="PANTHER" id="PTHR30471:SF3">
    <property type="entry name" value="UPF0758 PROTEIN YEES-RELATED"/>
    <property type="match status" value="1"/>
</dbReference>
<sequence>MQTTNEATNSSLSFLDNVYGFLREPDGTYSAKNISETDVLKMASFIAAQKINNRVCIDSPKKATELIQFKMGKPEHEVFACLFLDTKHNVIAYETLFYGTVDGASVYPRQVVKRALANNAAACIIAHNHPSGDPEPSQADKTLTKRLKEALALIDVRILDHMVVGHTTYSFAENNLL</sequence>
<dbReference type="InterPro" id="IPR020891">
    <property type="entry name" value="UPF0758_CS"/>
</dbReference>
<dbReference type="Proteomes" id="UP001294570">
    <property type="component" value="Unassembled WGS sequence"/>
</dbReference>
<dbReference type="Gene3D" id="3.40.140.10">
    <property type="entry name" value="Cytidine Deaminase, domain 2"/>
    <property type="match status" value="1"/>
</dbReference>
<evidence type="ECO:0000259" key="6">
    <source>
        <dbReference type="PROSITE" id="PS50249"/>
    </source>
</evidence>
<dbReference type="SUPFAM" id="SSF102712">
    <property type="entry name" value="JAB1/MPN domain"/>
    <property type="match status" value="1"/>
</dbReference>
<dbReference type="PROSITE" id="PS01302">
    <property type="entry name" value="UPF0758"/>
    <property type="match status" value="1"/>
</dbReference>
<reference evidence="7 8" key="1">
    <citation type="submission" date="2023-12" db="EMBL/GenBank/DDBJ databases">
        <title>Denitrificimonas halotolerans sp. nov.,a novel species isolated from landfill leachate.</title>
        <authorList>
            <person name="Wang S."/>
        </authorList>
    </citation>
    <scope>NUCLEOTIDE SEQUENCE [LARGE SCALE GENOMIC DNA]</scope>
    <source>
        <strain evidence="7 8">JX-1</strain>
    </source>
</reference>
<dbReference type="EMBL" id="JAXIVU010000002">
    <property type="protein sequence ID" value="MDY7218502.1"/>
    <property type="molecule type" value="Genomic_DNA"/>
</dbReference>
<proteinExistence type="predicted"/>
<evidence type="ECO:0000256" key="1">
    <source>
        <dbReference type="ARBA" id="ARBA00022670"/>
    </source>
</evidence>
<dbReference type="NCBIfam" id="TIGR00608">
    <property type="entry name" value="radc"/>
    <property type="match status" value="1"/>
</dbReference>
<keyword evidence="8" id="KW-1185">Reference proteome</keyword>
<accession>A0ABU5GPL6</accession>
<dbReference type="PANTHER" id="PTHR30471">
    <property type="entry name" value="DNA REPAIR PROTEIN RADC"/>
    <property type="match status" value="1"/>
</dbReference>
<dbReference type="PROSITE" id="PS50249">
    <property type="entry name" value="MPN"/>
    <property type="match status" value="1"/>
</dbReference>
<keyword evidence="1" id="KW-0645">Protease</keyword>
<dbReference type="Pfam" id="PF04002">
    <property type="entry name" value="RadC"/>
    <property type="match status" value="1"/>
</dbReference>
<dbReference type="InterPro" id="IPR037518">
    <property type="entry name" value="MPN"/>
</dbReference>
<protein>
    <submittedName>
        <fullName evidence="7">DNA repair protein RadC</fullName>
    </submittedName>
</protein>
<gene>
    <name evidence="7" type="primary">radC</name>
    <name evidence="7" type="ORF">TOI97_02750</name>
</gene>
<evidence type="ECO:0000256" key="4">
    <source>
        <dbReference type="ARBA" id="ARBA00022833"/>
    </source>
</evidence>
<keyword evidence="3" id="KW-0378">Hydrolase</keyword>
<evidence type="ECO:0000256" key="2">
    <source>
        <dbReference type="ARBA" id="ARBA00022723"/>
    </source>
</evidence>
<evidence type="ECO:0000313" key="8">
    <source>
        <dbReference type="Proteomes" id="UP001294570"/>
    </source>
</evidence>
<dbReference type="RefSeq" id="WP_321552598.1">
    <property type="nucleotide sequence ID" value="NZ_JAXIVU010000002.1"/>
</dbReference>
<evidence type="ECO:0000256" key="3">
    <source>
        <dbReference type="ARBA" id="ARBA00022801"/>
    </source>
</evidence>
<name>A0ABU5GPL6_9GAMM</name>
<comment type="caution">
    <text evidence="7">The sequence shown here is derived from an EMBL/GenBank/DDBJ whole genome shotgun (WGS) entry which is preliminary data.</text>
</comment>